<dbReference type="InterPro" id="IPR014395">
    <property type="entry name" value="Pen/GL7ACA/AHL_acylase"/>
</dbReference>
<gene>
    <name evidence="5" type="ORF">ACFONC_14040</name>
</gene>
<dbReference type="InterPro" id="IPR002692">
    <property type="entry name" value="S45"/>
</dbReference>
<comment type="subunit">
    <text evidence="4">Heterodimer of an alpha subunit and a beta subunit processed from the same precursor.</text>
</comment>
<evidence type="ECO:0000256" key="4">
    <source>
        <dbReference type="ARBA" id="ARBA00038735"/>
    </source>
</evidence>
<keyword evidence="2" id="KW-0378">Hydrolase</keyword>
<evidence type="ECO:0000313" key="5">
    <source>
        <dbReference type="EMBL" id="MFC3717268.1"/>
    </source>
</evidence>
<evidence type="ECO:0000256" key="1">
    <source>
        <dbReference type="ARBA" id="ARBA00006586"/>
    </source>
</evidence>
<evidence type="ECO:0000256" key="3">
    <source>
        <dbReference type="ARBA" id="ARBA00023145"/>
    </source>
</evidence>
<dbReference type="CDD" id="cd03747">
    <property type="entry name" value="Ntn_PGA_like"/>
    <property type="match status" value="1"/>
</dbReference>
<dbReference type="EMBL" id="JBHRYA010000009">
    <property type="protein sequence ID" value="MFC3717268.1"/>
    <property type="molecule type" value="Genomic_DNA"/>
</dbReference>
<dbReference type="PANTHER" id="PTHR34218">
    <property type="entry name" value="PEPTIDASE S45 PENICILLIN AMIDASE"/>
    <property type="match status" value="1"/>
</dbReference>
<name>A0ABV7XPP5_9GAMM</name>
<dbReference type="Gene3D" id="1.10.439.10">
    <property type="entry name" value="Penicillin Amidohydrolase, domain 1"/>
    <property type="match status" value="1"/>
</dbReference>
<comment type="similarity">
    <text evidence="1">Belongs to the peptidase S45 family.</text>
</comment>
<dbReference type="InterPro" id="IPR029055">
    <property type="entry name" value="Ntn_hydrolases_N"/>
</dbReference>
<dbReference type="RefSeq" id="WP_386745074.1">
    <property type="nucleotide sequence ID" value="NZ_JBHRYA010000009.1"/>
</dbReference>
<keyword evidence="3" id="KW-0865">Zymogen</keyword>
<keyword evidence="6" id="KW-1185">Reference proteome</keyword>
<dbReference type="Gene3D" id="1.10.1400.10">
    <property type="match status" value="1"/>
</dbReference>
<dbReference type="PIRSF" id="PIRSF001227">
    <property type="entry name" value="Pen_acylase"/>
    <property type="match status" value="1"/>
</dbReference>
<dbReference type="InterPro" id="IPR023343">
    <property type="entry name" value="Penicillin_amidase_dom1"/>
</dbReference>
<dbReference type="Proteomes" id="UP001595705">
    <property type="component" value="Unassembled WGS sequence"/>
</dbReference>
<evidence type="ECO:0000256" key="2">
    <source>
        <dbReference type="ARBA" id="ARBA00022801"/>
    </source>
</evidence>
<dbReference type="PANTHER" id="PTHR34218:SF4">
    <property type="entry name" value="ACYL-HOMOSERINE LACTONE ACYLASE QUIP"/>
    <property type="match status" value="1"/>
</dbReference>
<dbReference type="InterPro" id="IPR043147">
    <property type="entry name" value="Penicillin_amidase_A-knob"/>
</dbReference>
<dbReference type="Gene3D" id="2.30.120.10">
    <property type="match status" value="1"/>
</dbReference>
<dbReference type="Pfam" id="PF01804">
    <property type="entry name" value="Penicil_amidase"/>
    <property type="match status" value="1"/>
</dbReference>
<dbReference type="SUPFAM" id="SSF56235">
    <property type="entry name" value="N-terminal nucleophile aminohydrolases (Ntn hydrolases)"/>
    <property type="match status" value="1"/>
</dbReference>
<comment type="caution">
    <text evidence="5">The sequence shown here is derived from an EMBL/GenBank/DDBJ whole genome shotgun (WGS) entry which is preliminary data.</text>
</comment>
<reference evidence="6" key="1">
    <citation type="journal article" date="2019" name="Int. J. Syst. Evol. Microbiol.">
        <title>The Global Catalogue of Microorganisms (GCM) 10K type strain sequencing project: providing services to taxonomists for standard genome sequencing and annotation.</title>
        <authorList>
            <consortium name="The Broad Institute Genomics Platform"/>
            <consortium name="The Broad Institute Genome Sequencing Center for Infectious Disease"/>
            <person name="Wu L."/>
            <person name="Ma J."/>
        </authorList>
    </citation>
    <scope>NUCLEOTIDE SEQUENCE [LARGE SCALE GENOMIC DNA]</scope>
    <source>
        <strain evidence="6">KCTC 42441</strain>
    </source>
</reference>
<dbReference type="Gene3D" id="3.60.20.10">
    <property type="entry name" value="Glutamine Phosphoribosylpyrophosphate, subunit 1, domain 1"/>
    <property type="match status" value="1"/>
</dbReference>
<accession>A0ABV7XPP5</accession>
<proteinExistence type="inferred from homology"/>
<protein>
    <submittedName>
        <fullName evidence="5">Penicillin acylase family protein</fullName>
    </submittedName>
</protein>
<sequence>MVRWLKRIALLVTTLLILALVAAWMLLRGSLPKLDGEAALPGLSTAVTVQRDRLGVVTIDAASEADAMRALGYVHAQERYFGMDLMRRTAAGELSALFGPVALDFDKRQRVHRMRARATANLRDIAGDQASALRAYTEGVNAGLAGLRAHPWPYLLLGQAPEPWRMEDSALAGYAMYFDLQDADGSRELALWKLQQHLPPALYALLAHGGTSWDAPLQGGAIGDAVLPGPDEVDLRGLPAPARGEVKGSRAAALTPPSALRMAPLPPAVRKRGVGGSAAETDLHPGSNNFAVSGAVTHDGRAIVANDMHLGLRAPGTWFRARLRYPDLRAPGGKVDVQGFTLPGLPAVVVGSNGHVAWGFTNSYVDSTDWKRVVPCAPAKPATASCIPITTHREMIDIAGADAVTLIVEDTSWGPILEHEPDGSALALRWTAHLPGALNLGLSEFARAEDLTAVLRAADGAAIPTQNLLVADSAGHIAWRLLGPLPQRTGGCSAQRLVEGPRTAAPVEAGTAPPTTGCRAWTISTAAAPLIANPPDNRLWTANARVVADGDLQRVGDGGYDLGARAAQIRDDLFARQRFSERDLLAIQLDDRALFLQRWWQLLRDEAARAKSPALAGLADAAAQWGGRASADSASYRIVRAWRLAVLARIGDGLAAPAQAALGDGFEMPKLSQLEGVAWPLLQQRPAHLLSRRFATWDALLEDAAQEVRDGLSAQGPLGQRTWGERNTAHICHPLASAIPLLGERLLCMPPDQLDGDGNMPRVTAPEFGASERMVVSPGHEADGIAHMPGGQSGHPLSPFWGAGHDDWVHGRPTPFLPGKTEHTLTLTP</sequence>
<dbReference type="InterPro" id="IPR043146">
    <property type="entry name" value="Penicillin_amidase_N_B-knob"/>
</dbReference>
<organism evidence="5 6">
    <name type="scientific">Luteimonas soli</name>
    <dbReference type="NCBI Taxonomy" id="1648966"/>
    <lineage>
        <taxon>Bacteria</taxon>
        <taxon>Pseudomonadati</taxon>
        <taxon>Pseudomonadota</taxon>
        <taxon>Gammaproteobacteria</taxon>
        <taxon>Lysobacterales</taxon>
        <taxon>Lysobacteraceae</taxon>
        <taxon>Luteimonas</taxon>
    </lineage>
</organism>
<evidence type="ECO:0000313" key="6">
    <source>
        <dbReference type="Proteomes" id="UP001595705"/>
    </source>
</evidence>